<dbReference type="CDD" id="cd02440">
    <property type="entry name" value="AdoMet_MTases"/>
    <property type="match status" value="1"/>
</dbReference>
<dbReference type="PANTHER" id="PTHR43861">
    <property type="entry name" value="TRANS-ACONITATE 2-METHYLTRANSFERASE-RELATED"/>
    <property type="match status" value="1"/>
</dbReference>
<reference evidence="2" key="2">
    <citation type="journal article" date="2021" name="PeerJ">
        <title>Extensive microbial diversity within the chicken gut microbiome revealed by metagenomics and culture.</title>
        <authorList>
            <person name="Gilroy R."/>
            <person name="Ravi A."/>
            <person name="Getino M."/>
            <person name="Pursley I."/>
            <person name="Horton D.L."/>
            <person name="Alikhan N.F."/>
            <person name="Baker D."/>
            <person name="Gharbi K."/>
            <person name="Hall N."/>
            <person name="Watson M."/>
            <person name="Adriaenssens E.M."/>
            <person name="Foster-Nyarko E."/>
            <person name="Jarju S."/>
            <person name="Secka A."/>
            <person name="Antonio M."/>
            <person name="Oren A."/>
            <person name="Chaudhuri R.R."/>
            <person name="La Ragione R."/>
            <person name="Hildebrand F."/>
            <person name="Pallen M.J."/>
        </authorList>
    </citation>
    <scope>NUCLEOTIDE SEQUENCE</scope>
    <source>
        <strain evidence="2">11300</strain>
    </source>
</reference>
<dbReference type="EMBL" id="DVMO01000099">
    <property type="protein sequence ID" value="HIU28044.1"/>
    <property type="molecule type" value="Genomic_DNA"/>
</dbReference>
<evidence type="ECO:0000313" key="2">
    <source>
        <dbReference type="EMBL" id="HIU28044.1"/>
    </source>
</evidence>
<dbReference type="Proteomes" id="UP000824091">
    <property type="component" value="Unassembled WGS sequence"/>
</dbReference>
<protein>
    <submittedName>
        <fullName evidence="2">Class I SAM-dependent methyltransferase</fullName>
    </submittedName>
</protein>
<evidence type="ECO:0000313" key="3">
    <source>
        <dbReference type="Proteomes" id="UP000824091"/>
    </source>
</evidence>
<dbReference type="InterPro" id="IPR029063">
    <property type="entry name" value="SAM-dependent_MTases_sf"/>
</dbReference>
<evidence type="ECO:0000259" key="1">
    <source>
        <dbReference type="Pfam" id="PF08242"/>
    </source>
</evidence>
<dbReference type="InterPro" id="IPR013217">
    <property type="entry name" value="Methyltransf_12"/>
</dbReference>
<keyword evidence="2" id="KW-0808">Transferase</keyword>
<comment type="caution">
    <text evidence="2">The sequence shown here is derived from an EMBL/GenBank/DDBJ whole genome shotgun (WGS) entry which is preliminary data.</text>
</comment>
<accession>A0A9D1L7N3</accession>
<reference evidence="2" key="1">
    <citation type="submission" date="2020-10" db="EMBL/GenBank/DDBJ databases">
        <authorList>
            <person name="Gilroy R."/>
        </authorList>
    </citation>
    <scope>NUCLEOTIDE SEQUENCE</scope>
    <source>
        <strain evidence="2">11300</strain>
    </source>
</reference>
<dbReference type="GO" id="GO:0008168">
    <property type="term" value="F:methyltransferase activity"/>
    <property type="evidence" value="ECO:0007669"/>
    <property type="project" value="UniProtKB-KW"/>
</dbReference>
<dbReference type="GO" id="GO:0032259">
    <property type="term" value="P:methylation"/>
    <property type="evidence" value="ECO:0007669"/>
    <property type="project" value="UniProtKB-KW"/>
</dbReference>
<dbReference type="AlphaFoldDB" id="A0A9D1L7N3"/>
<organism evidence="2 3">
    <name type="scientific">Candidatus Fimisoma avicola</name>
    <dbReference type="NCBI Taxonomy" id="2840826"/>
    <lineage>
        <taxon>Bacteria</taxon>
        <taxon>Bacillati</taxon>
        <taxon>Bacillota</taxon>
        <taxon>Clostridia</taxon>
        <taxon>Eubacteriales</taxon>
        <taxon>Candidatus Fimisoma</taxon>
    </lineage>
</organism>
<feature type="domain" description="Methyltransferase type 12" evidence="1">
    <location>
        <begin position="55"/>
        <end position="153"/>
    </location>
</feature>
<proteinExistence type="predicted"/>
<name>A0A9D1L7N3_9FIRM</name>
<dbReference type="Gene3D" id="3.40.50.150">
    <property type="entry name" value="Vaccinia Virus protein VP39"/>
    <property type="match status" value="1"/>
</dbReference>
<keyword evidence="2" id="KW-0489">Methyltransferase</keyword>
<sequence>MSEYQYPDKDDKLTAALINNEYDGLSWQKSEEKVMSVAVAAVSGLSTGRHHRTLLDVGCGIGRMFGVFAEHVGRIDALEPDRDRADKAHSQGRRIEERTGTKISVINGTIGSIAKDTKYDVVLSSHVIQHLGSRQAEELVRAMSDRLCTGGLLILTTTYACDGQERFYSESWDGKVRKSVRITPEDFERVYRDGTDLPVRMFAEETITKMAETASLRLVAFRPFHGKTDGQRTEHEHQPRDAFYLFVKEQGNKSVKEVGR</sequence>
<gene>
    <name evidence="2" type="ORF">IAD16_06685</name>
</gene>
<dbReference type="Pfam" id="PF08242">
    <property type="entry name" value="Methyltransf_12"/>
    <property type="match status" value="1"/>
</dbReference>
<dbReference type="SUPFAM" id="SSF53335">
    <property type="entry name" value="S-adenosyl-L-methionine-dependent methyltransferases"/>
    <property type="match status" value="1"/>
</dbReference>